<dbReference type="Proteomes" id="UP000617340">
    <property type="component" value="Unassembled WGS sequence"/>
</dbReference>
<feature type="compositionally biased region" description="Basic and acidic residues" evidence="1">
    <location>
        <begin position="1"/>
        <end position="13"/>
    </location>
</feature>
<proteinExistence type="predicted"/>
<name>A0A834MVX1_VESGE</name>
<evidence type="ECO:0000256" key="2">
    <source>
        <dbReference type="SAM" id="Phobius"/>
    </source>
</evidence>
<sequence>MGNEKRIKKEEGQQVRTSRVTPTQIEALYRLHDRTSSNQRPSRDRFAAFESRGFSTRLDYSVTKSGRMKASGRGWKGKWWWDGGGYWVGVMKSEGNKHKVRGNGDSDSGGLMMTMMMMTMMVMVMVE</sequence>
<comment type="caution">
    <text evidence="3">The sequence shown here is derived from an EMBL/GenBank/DDBJ whole genome shotgun (WGS) entry which is preliminary data.</text>
</comment>
<dbReference type="AlphaFoldDB" id="A0A834MVX1"/>
<evidence type="ECO:0000256" key="1">
    <source>
        <dbReference type="SAM" id="MobiDB-lite"/>
    </source>
</evidence>
<evidence type="ECO:0000313" key="3">
    <source>
        <dbReference type="EMBL" id="KAF7385609.1"/>
    </source>
</evidence>
<feature type="transmembrane region" description="Helical" evidence="2">
    <location>
        <begin position="109"/>
        <end position="126"/>
    </location>
</feature>
<reference evidence="3" key="1">
    <citation type="journal article" date="2020" name="G3 (Bethesda)">
        <title>High-Quality Assemblies for Three Invasive Social Wasps from the &lt;i&gt;Vespula&lt;/i&gt; Genus.</title>
        <authorList>
            <person name="Harrop T.W.R."/>
            <person name="Guhlin J."/>
            <person name="McLaughlin G.M."/>
            <person name="Permina E."/>
            <person name="Stockwell P."/>
            <person name="Gilligan J."/>
            <person name="Le Lec M.F."/>
            <person name="Gruber M.A.M."/>
            <person name="Quinn O."/>
            <person name="Lovegrove M."/>
            <person name="Duncan E.J."/>
            <person name="Remnant E.J."/>
            <person name="Van Eeckhoven J."/>
            <person name="Graham B."/>
            <person name="Knapp R.A."/>
            <person name="Langford K.W."/>
            <person name="Kronenberg Z."/>
            <person name="Press M.O."/>
            <person name="Eacker S.M."/>
            <person name="Wilson-Rankin E.E."/>
            <person name="Purcell J."/>
            <person name="Lester P.J."/>
            <person name="Dearden P.K."/>
        </authorList>
    </citation>
    <scope>NUCLEOTIDE SEQUENCE</scope>
    <source>
        <strain evidence="3">Linc-1</strain>
    </source>
</reference>
<keyword evidence="2" id="KW-0472">Membrane</keyword>
<feature type="region of interest" description="Disordered" evidence="1">
    <location>
        <begin position="1"/>
        <end position="21"/>
    </location>
</feature>
<dbReference type="EMBL" id="JACSDZ010000016">
    <property type="protein sequence ID" value="KAF7385609.1"/>
    <property type="molecule type" value="Genomic_DNA"/>
</dbReference>
<accession>A0A834MVX1</accession>
<protein>
    <submittedName>
        <fullName evidence="3">Uncharacterized protein</fullName>
    </submittedName>
</protein>
<keyword evidence="4" id="KW-1185">Reference proteome</keyword>
<organism evidence="3 4">
    <name type="scientific">Vespula germanica</name>
    <name type="common">German yellow jacket</name>
    <name type="synonym">Paravespula germanica</name>
    <dbReference type="NCBI Taxonomy" id="30212"/>
    <lineage>
        <taxon>Eukaryota</taxon>
        <taxon>Metazoa</taxon>
        <taxon>Ecdysozoa</taxon>
        <taxon>Arthropoda</taxon>
        <taxon>Hexapoda</taxon>
        <taxon>Insecta</taxon>
        <taxon>Pterygota</taxon>
        <taxon>Neoptera</taxon>
        <taxon>Endopterygota</taxon>
        <taxon>Hymenoptera</taxon>
        <taxon>Apocrita</taxon>
        <taxon>Aculeata</taxon>
        <taxon>Vespoidea</taxon>
        <taxon>Vespidae</taxon>
        <taxon>Vespinae</taxon>
        <taxon>Vespula</taxon>
    </lineage>
</organism>
<evidence type="ECO:0000313" key="4">
    <source>
        <dbReference type="Proteomes" id="UP000617340"/>
    </source>
</evidence>
<keyword evidence="2" id="KW-0812">Transmembrane</keyword>
<gene>
    <name evidence="3" type="ORF">HZH68_014039</name>
</gene>
<keyword evidence="2" id="KW-1133">Transmembrane helix</keyword>